<dbReference type="EMBL" id="JPWI01000021">
    <property type="protein sequence ID" value="RCK41485.1"/>
    <property type="molecule type" value="Genomic_DNA"/>
</dbReference>
<evidence type="ECO:0008006" key="3">
    <source>
        <dbReference type="Google" id="ProtNLM"/>
    </source>
</evidence>
<name>A0A367WJ42_9PROT</name>
<accession>A0A367WJ42</accession>
<dbReference type="RefSeq" id="WP_114100115.1">
    <property type="nucleotide sequence ID" value="NZ_JPWI01000021.1"/>
</dbReference>
<sequence length="165" mass="18518">MSFEFHRVSTMRRLMWASLALNLFLVGALVGNMVSGFQMFHSFMPPPPPQGFDDEPPGIRMLKNVRSRLSDEGKAIFDAEFTDVIEDIRSRPSPRLLTEQLRHTLARPDASEADIHATYIALQDAIGEDLRTVLGHMANAAVKLSPEDRRQMVFIAPGDVPPPRH</sequence>
<dbReference type="AlphaFoldDB" id="A0A367WJ42"/>
<dbReference type="Proteomes" id="UP000252255">
    <property type="component" value="Unassembled WGS sequence"/>
</dbReference>
<evidence type="ECO:0000313" key="1">
    <source>
        <dbReference type="EMBL" id="RCK41485.1"/>
    </source>
</evidence>
<protein>
    <recommendedName>
        <fullName evidence="3">Zinc resistance-associated protein</fullName>
    </recommendedName>
</protein>
<proteinExistence type="predicted"/>
<organism evidence="1 2">
    <name type="scientific">Thalassospira profundimaris</name>
    <dbReference type="NCBI Taxonomy" id="502049"/>
    <lineage>
        <taxon>Bacteria</taxon>
        <taxon>Pseudomonadati</taxon>
        <taxon>Pseudomonadota</taxon>
        <taxon>Alphaproteobacteria</taxon>
        <taxon>Rhodospirillales</taxon>
        <taxon>Thalassospiraceae</taxon>
        <taxon>Thalassospira</taxon>
    </lineage>
</organism>
<comment type="caution">
    <text evidence="1">The sequence shown here is derived from an EMBL/GenBank/DDBJ whole genome shotgun (WGS) entry which is preliminary data.</text>
</comment>
<evidence type="ECO:0000313" key="2">
    <source>
        <dbReference type="Proteomes" id="UP000252255"/>
    </source>
</evidence>
<dbReference type="OrthoDB" id="7365658at2"/>
<gene>
    <name evidence="1" type="ORF">TH30_21985</name>
</gene>
<reference evidence="1 2" key="1">
    <citation type="submission" date="2014-07" db="EMBL/GenBank/DDBJ databases">
        <title>Draft genome sequence of Thalassospira profundimaris PR54-5.</title>
        <authorList>
            <person name="Lai Q."/>
            <person name="Shao Z."/>
        </authorList>
    </citation>
    <scope>NUCLEOTIDE SEQUENCE [LARGE SCALE GENOMIC DNA]</scope>
    <source>
        <strain evidence="1 2">PR54-5</strain>
    </source>
</reference>